<evidence type="ECO:0000313" key="3">
    <source>
        <dbReference type="EMBL" id="UPU37041.1"/>
    </source>
</evidence>
<dbReference type="InterPro" id="IPR003593">
    <property type="entry name" value="AAA+_ATPase"/>
</dbReference>
<reference evidence="3" key="1">
    <citation type="submission" date="2022-04" db="EMBL/GenBank/DDBJ databases">
        <authorList>
            <person name="Liu G."/>
        </authorList>
    </citation>
    <scope>NUCLEOTIDE SEQUENCE</scope>
    <source>
        <strain evidence="3">RG22</strain>
    </source>
</reference>
<dbReference type="InterPro" id="IPR049945">
    <property type="entry name" value="AAA_22"/>
</dbReference>
<dbReference type="SUPFAM" id="SSF52540">
    <property type="entry name" value="P-loop containing nucleoside triphosphate hydrolases"/>
    <property type="match status" value="1"/>
</dbReference>
<dbReference type="PANTHER" id="PTHR35894:SF1">
    <property type="entry name" value="PHOSPHORIBULOKINASE _ URIDINE KINASE FAMILY"/>
    <property type="match status" value="1"/>
</dbReference>
<feature type="transmembrane region" description="Helical" evidence="1">
    <location>
        <begin position="274"/>
        <end position="294"/>
    </location>
</feature>
<feature type="domain" description="AAA+ ATPase" evidence="2">
    <location>
        <begin position="42"/>
        <end position="193"/>
    </location>
</feature>
<protein>
    <submittedName>
        <fullName evidence="3">AAA family ATPase</fullName>
    </submittedName>
</protein>
<keyword evidence="4" id="KW-1185">Reference proteome</keyword>
<dbReference type="Pfam" id="PF13401">
    <property type="entry name" value="AAA_22"/>
    <property type="match status" value="1"/>
</dbReference>
<keyword evidence="1" id="KW-0812">Transmembrane</keyword>
<keyword evidence="1" id="KW-1133">Transmembrane helix</keyword>
<dbReference type="Gene3D" id="3.40.50.300">
    <property type="entry name" value="P-loop containing nucleotide triphosphate hydrolases"/>
    <property type="match status" value="1"/>
</dbReference>
<gene>
    <name evidence="3" type="ORF">M1B72_04860</name>
</gene>
<keyword evidence="1" id="KW-0472">Membrane</keyword>
<evidence type="ECO:0000259" key="2">
    <source>
        <dbReference type="SMART" id="SM00382"/>
    </source>
</evidence>
<evidence type="ECO:0000256" key="1">
    <source>
        <dbReference type="SAM" id="Phobius"/>
    </source>
</evidence>
<dbReference type="SMART" id="SM00382">
    <property type="entry name" value="AAA"/>
    <property type="match status" value="1"/>
</dbReference>
<proteinExistence type="predicted"/>
<dbReference type="InterPro" id="IPR027417">
    <property type="entry name" value="P-loop_NTPase"/>
</dbReference>
<dbReference type="Proteomes" id="UP000831485">
    <property type="component" value="Chromosome"/>
</dbReference>
<dbReference type="EMBL" id="CP096574">
    <property type="protein sequence ID" value="UPU37041.1"/>
    <property type="molecule type" value="Genomic_DNA"/>
</dbReference>
<sequence>MYLKYFQFHREPFNITPDPDFLFLSAAHKEALASIIYGVEQRKGFILVVGEIGVGKTTIVRSYLNQVDTSKLTSVYILNPMLSFGNLLKQICREIGLSSHSRSSFEMLDELHRYLVNEFRGGRNVVIIIDEAQNMPVDTLENLRMLSNIETSKEKLIQIVFSAQPEFEKTLNLHELKQLKQRVSVKAVISPLDPASGVAYIRSRLTKAAVVDSVPFTAAALKDIVRIAQGIPRIINILCDNCLINAYGCGEKVVSAAMVRSVAREFGIKGCQSFGLAIAAAVVALFAVCGLSFYQFPHSIEPSRFSTAPVTKVVVAEKPVRPPVPQAYIERVVQRGDTLAKLVTQVYGRADKGTMLLVKKANPSITDENVIVEGGRLRFPKVVGP</sequence>
<dbReference type="InterPro" id="IPR052026">
    <property type="entry name" value="ExeA_AAA_ATPase_DNA-bind"/>
</dbReference>
<dbReference type="InterPro" id="IPR036779">
    <property type="entry name" value="LysM_dom_sf"/>
</dbReference>
<dbReference type="RefSeq" id="WP_183348368.1">
    <property type="nucleotide sequence ID" value="NZ_BLXY01000005.1"/>
</dbReference>
<dbReference type="PANTHER" id="PTHR35894">
    <property type="entry name" value="GENERAL SECRETION PATHWAY PROTEIN A-RELATED"/>
    <property type="match status" value="1"/>
</dbReference>
<name>A0ABY4LGB8_9BACT</name>
<accession>A0ABY4LGB8</accession>
<dbReference type="Gene3D" id="3.10.350.10">
    <property type="entry name" value="LysM domain"/>
    <property type="match status" value="1"/>
</dbReference>
<evidence type="ECO:0000313" key="4">
    <source>
        <dbReference type="Proteomes" id="UP000831485"/>
    </source>
</evidence>
<organism evidence="3 4">
    <name type="scientific">Geomonas paludis</name>
    <dbReference type="NCBI Taxonomy" id="2740185"/>
    <lineage>
        <taxon>Bacteria</taxon>
        <taxon>Pseudomonadati</taxon>
        <taxon>Thermodesulfobacteriota</taxon>
        <taxon>Desulfuromonadia</taxon>
        <taxon>Geobacterales</taxon>
        <taxon>Geobacteraceae</taxon>
        <taxon>Geomonas</taxon>
    </lineage>
</organism>